<proteinExistence type="inferred from homology"/>
<keyword evidence="4" id="KW-1003">Cell membrane</keyword>
<name>A0ABD4TB29_9CYAN</name>
<dbReference type="PANTHER" id="PTHR30614:SF37">
    <property type="entry name" value="AMINO-ACID ABC TRANSPORTER PERMEASE PROTEIN YHDX-RELATED"/>
    <property type="match status" value="1"/>
</dbReference>
<keyword evidence="6" id="KW-0029">Amino-acid transport</keyword>
<dbReference type="GO" id="GO:0006865">
    <property type="term" value="P:amino acid transport"/>
    <property type="evidence" value="ECO:0007669"/>
    <property type="project" value="UniProtKB-KW"/>
</dbReference>
<reference evidence="11 12" key="1">
    <citation type="journal article" date="2015" name="Genome Announc.">
        <title>Draft Genome Sequence of Filamentous Marine Cyanobacterium Lyngbya confervoides Strain BDU141951.</title>
        <authorList>
            <person name="Chandrababunaidu M.M."/>
            <person name="Sen D."/>
            <person name="Tripathy S."/>
        </authorList>
    </citation>
    <scope>NUCLEOTIDE SEQUENCE [LARGE SCALE GENOMIC DNA]</scope>
    <source>
        <strain evidence="11 12">BDU141951</strain>
    </source>
</reference>
<feature type="transmembrane region" description="Helical" evidence="9">
    <location>
        <begin position="359"/>
        <end position="381"/>
    </location>
</feature>
<feature type="transmembrane region" description="Helical" evidence="9">
    <location>
        <begin position="177"/>
        <end position="198"/>
    </location>
</feature>
<dbReference type="NCBIfam" id="TIGR01726">
    <property type="entry name" value="HEQRo_perm_3TM"/>
    <property type="match status" value="1"/>
</dbReference>
<comment type="caution">
    <text evidence="11">The sequence shown here is derived from an EMBL/GenBank/DDBJ whole genome shotgun (WGS) entry which is preliminary data.</text>
</comment>
<feature type="transmembrane region" description="Helical" evidence="9">
    <location>
        <begin position="89"/>
        <end position="109"/>
    </location>
</feature>
<evidence type="ECO:0000256" key="3">
    <source>
        <dbReference type="ARBA" id="ARBA00022448"/>
    </source>
</evidence>
<protein>
    <submittedName>
        <fullName evidence="11">ABC transporter permease subunit</fullName>
    </submittedName>
</protein>
<dbReference type="EMBL" id="JTHE03000116">
    <property type="protein sequence ID" value="MCM1985195.1"/>
    <property type="molecule type" value="Genomic_DNA"/>
</dbReference>
<keyword evidence="3 9" id="KW-0813">Transport</keyword>
<dbReference type="Pfam" id="PF00528">
    <property type="entry name" value="BPD_transp_1"/>
    <property type="match status" value="1"/>
</dbReference>
<dbReference type="PANTHER" id="PTHR30614">
    <property type="entry name" value="MEMBRANE COMPONENT OF AMINO ACID ABC TRANSPORTER"/>
    <property type="match status" value="1"/>
</dbReference>
<feature type="transmembrane region" description="Helical" evidence="9">
    <location>
        <begin position="129"/>
        <end position="146"/>
    </location>
</feature>
<dbReference type="InterPro" id="IPR010065">
    <property type="entry name" value="AA_ABC_transptr_permease_3TM"/>
</dbReference>
<sequence length="389" mass="42169">MRSPRPSQRSRSSLFRVGVQLLVLILLAAFVIWCGSNLAQNQSQRGFTLRFDFLDNPAGFTVTETVIPYSSRDTYAKALLVGFLNTLRVTAAGLVLATVLGISVGLGRLSRNWLVRKLALIYVETLRNLPLLLVLVFGYAAVLLSLPPADRPLSLGGLIFLQRQGTVIPWGVPTDSFWVGGGAGLGGMAAAIACLKWLTRRREQQGGLPLFFWGLPLVVLLLPMGLALLYTQGELPLILSVPRRHGTVIEGGLKLAPEFLALLLPLSLYSAAFIAEIVRAGVTAVPRGQREAAQSLGLPGWLVMARVIFPQALRVIVPPLTSQYLNLAKNTSLGVAVGFPDLYAIASPTLNQTGRPVEVLLLLMLTYLSLSLILSLAMNLYNRTLAWEP</sequence>
<dbReference type="GO" id="GO:0005886">
    <property type="term" value="C:plasma membrane"/>
    <property type="evidence" value="ECO:0007669"/>
    <property type="project" value="UniProtKB-SubCell"/>
</dbReference>
<evidence type="ECO:0000256" key="9">
    <source>
        <dbReference type="RuleBase" id="RU363032"/>
    </source>
</evidence>
<comment type="subcellular location">
    <subcellularLocation>
        <location evidence="1 9">Cell membrane</location>
        <topology evidence="1 9">Multi-pass membrane protein</topology>
    </subcellularLocation>
</comment>
<evidence type="ECO:0000256" key="1">
    <source>
        <dbReference type="ARBA" id="ARBA00004651"/>
    </source>
</evidence>
<dbReference type="InterPro" id="IPR035906">
    <property type="entry name" value="MetI-like_sf"/>
</dbReference>
<keyword evidence="7 9" id="KW-1133">Transmembrane helix</keyword>
<dbReference type="SUPFAM" id="SSF161098">
    <property type="entry name" value="MetI-like"/>
    <property type="match status" value="2"/>
</dbReference>
<evidence type="ECO:0000256" key="6">
    <source>
        <dbReference type="ARBA" id="ARBA00022970"/>
    </source>
</evidence>
<evidence type="ECO:0000256" key="2">
    <source>
        <dbReference type="ARBA" id="ARBA00010072"/>
    </source>
</evidence>
<dbReference type="AlphaFoldDB" id="A0ABD4TB29"/>
<evidence type="ECO:0000256" key="8">
    <source>
        <dbReference type="ARBA" id="ARBA00023136"/>
    </source>
</evidence>
<comment type="similarity">
    <text evidence="2">Belongs to the binding-protein-dependent transport system permease family. HisMQ subfamily.</text>
</comment>
<keyword evidence="12" id="KW-1185">Reference proteome</keyword>
<keyword evidence="5 9" id="KW-0812">Transmembrane</keyword>
<feature type="domain" description="ABC transmembrane type-1" evidence="10">
    <location>
        <begin position="83"/>
        <end position="378"/>
    </location>
</feature>
<organism evidence="11 12">
    <name type="scientific">Lyngbya confervoides BDU141951</name>
    <dbReference type="NCBI Taxonomy" id="1574623"/>
    <lineage>
        <taxon>Bacteria</taxon>
        <taxon>Bacillati</taxon>
        <taxon>Cyanobacteriota</taxon>
        <taxon>Cyanophyceae</taxon>
        <taxon>Oscillatoriophycideae</taxon>
        <taxon>Oscillatoriales</taxon>
        <taxon>Microcoleaceae</taxon>
        <taxon>Lyngbya</taxon>
    </lineage>
</organism>
<keyword evidence="8 9" id="KW-0472">Membrane</keyword>
<dbReference type="Proteomes" id="UP000031561">
    <property type="component" value="Unassembled WGS sequence"/>
</dbReference>
<dbReference type="PROSITE" id="PS50928">
    <property type="entry name" value="ABC_TM1"/>
    <property type="match status" value="1"/>
</dbReference>
<evidence type="ECO:0000259" key="10">
    <source>
        <dbReference type="PROSITE" id="PS50928"/>
    </source>
</evidence>
<accession>A0ABD4TB29</accession>
<evidence type="ECO:0000256" key="7">
    <source>
        <dbReference type="ARBA" id="ARBA00022989"/>
    </source>
</evidence>
<dbReference type="InterPro" id="IPR000515">
    <property type="entry name" value="MetI-like"/>
</dbReference>
<evidence type="ECO:0000256" key="4">
    <source>
        <dbReference type="ARBA" id="ARBA00022475"/>
    </source>
</evidence>
<feature type="transmembrane region" description="Helical" evidence="9">
    <location>
        <begin position="21"/>
        <end position="39"/>
    </location>
</feature>
<dbReference type="CDD" id="cd06261">
    <property type="entry name" value="TM_PBP2"/>
    <property type="match status" value="1"/>
</dbReference>
<evidence type="ECO:0000313" key="12">
    <source>
        <dbReference type="Proteomes" id="UP000031561"/>
    </source>
</evidence>
<dbReference type="InterPro" id="IPR043429">
    <property type="entry name" value="ArtM/GltK/GlnP/TcyL/YhdX-like"/>
</dbReference>
<gene>
    <name evidence="11" type="ORF">QQ91_0020470</name>
</gene>
<feature type="transmembrane region" description="Helical" evidence="9">
    <location>
        <begin position="259"/>
        <end position="278"/>
    </location>
</feature>
<dbReference type="RefSeq" id="WP_166277949.1">
    <property type="nucleotide sequence ID" value="NZ_JTHE03000116.1"/>
</dbReference>
<evidence type="ECO:0000313" key="11">
    <source>
        <dbReference type="EMBL" id="MCM1985195.1"/>
    </source>
</evidence>
<evidence type="ECO:0000256" key="5">
    <source>
        <dbReference type="ARBA" id="ARBA00022692"/>
    </source>
</evidence>
<feature type="transmembrane region" description="Helical" evidence="9">
    <location>
        <begin position="210"/>
        <end position="230"/>
    </location>
</feature>
<dbReference type="Gene3D" id="1.10.3720.10">
    <property type="entry name" value="MetI-like"/>
    <property type="match status" value="1"/>
</dbReference>